<dbReference type="RefSeq" id="XP_056512755.1">
    <property type="nucleotide sequence ID" value="XM_056654728.1"/>
</dbReference>
<reference evidence="1" key="2">
    <citation type="journal article" date="2023" name="IMA Fungus">
        <title>Comparative genomic study of the Penicillium genus elucidates a diverse pangenome and 15 lateral gene transfer events.</title>
        <authorList>
            <person name="Petersen C."/>
            <person name="Sorensen T."/>
            <person name="Nielsen M.R."/>
            <person name="Sondergaard T.E."/>
            <person name="Sorensen J.L."/>
            <person name="Fitzpatrick D.A."/>
            <person name="Frisvad J.C."/>
            <person name="Nielsen K.L."/>
        </authorList>
    </citation>
    <scope>NUCLEOTIDE SEQUENCE</scope>
    <source>
        <strain evidence="1">IBT 34128</strain>
    </source>
</reference>
<dbReference type="GeneID" id="81393896"/>
<sequence length="269" mass="31644">MAENQPTQTANQRALTLPDIVSQIFIWIMIDHEKYQSNLSSYYTATNMAWMSCVPKCSGRFMVWADHGTRHFPYYEHHVGVLQDYAMVNRTWLAEALRLLWRDPTSYCRTLEQSLIPIDPARRQLYAQYIQSAILVTVDREDARFSNAVLRDLEFPRLKALKLLVRGYWDGSLLYSHRNGVHIPRFQSDSLALLIVDRFLKDEFKSANLMGLPYEWNAFLRRIAVQFPNLEDVRFEPQLDVDLTSMCRFEERLPNLRSLTYLNKTVTLR</sequence>
<evidence type="ECO:0000313" key="2">
    <source>
        <dbReference type="Proteomes" id="UP001141434"/>
    </source>
</evidence>
<comment type="caution">
    <text evidence="1">The sequence shown here is derived from an EMBL/GenBank/DDBJ whole genome shotgun (WGS) entry which is preliminary data.</text>
</comment>
<accession>A0A9W9KD28</accession>
<protein>
    <submittedName>
        <fullName evidence="1">Uncharacterized protein</fullName>
    </submittedName>
</protein>
<reference evidence="1" key="1">
    <citation type="submission" date="2022-11" db="EMBL/GenBank/DDBJ databases">
        <authorList>
            <person name="Petersen C."/>
        </authorList>
    </citation>
    <scope>NUCLEOTIDE SEQUENCE</scope>
    <source>
        <strain evidence="1">IBT 34128</strain>
    </source>
</reference>
<organism evidence="1 2">
    <name type="scientific">Penicillium alfredii</name>
    <dbReference type="NCBI Taxonomy" id="1506179"/>
    <lineage>
        <taxon>Eukaryota</taxon>
        <taxon>Fungi</taxon>
        <taxon>Dikarya</taxon>
        <taxon>Ascomycota</taxon>
        <taxon>Pezizomycotina</taxon>
        <taxon>Eurotiomycetes</taxon>
        <taxon>Eurotiomycetidae</taxon>
        <taxon>Eurotiales</taxon>
        <taxon>Aspergillaceae</taxon>
        <taxon>Penicillium</taxon>
    </lineage>
</organism>
<keyword evidence="2" id="KW-1185">Reference proteome</keyword>
<dbReference type="Proteomes" id="UP001141434">
    <property type="component" value="Unassembled WGS sequence"/>
</dbReference>
<evidence type="ECO:0000313" key="1">
    <source>
        <dbReference type="EMBL" id="KAJ5101924.1"/>
    </source>
</evidence>
<name>A0A9W9KD28_9EURO</name>
<dbReference type="OrthoDB" id="4305396at2759"/>
<gene>
    <name evidence="1" type="ORF">NUU61_004146</name>
</gene>
<dbReference type="EMBL" id="JAPMSZ010000005">
    <property type="protein sequence ID" value="KAJ5101924.1"/>
    <property type="molecule type" value="Genomic_DNA"/>
</dbReference>
<proteinExistence type="predicted"/>
<dbReference type="AlphaFoldDB" id="A0A9W9KD28"/>